<dbReference type="AlphaFoldDB" id="A0A108U4P3"/>
<sequence length="65" mass="6989">MEEAFGSFGGHCVSPHGDERCEDGKAAARRRAGAWIALRATARVGPARYPMPCRRPIVVAVIPRG</sequence>
<proteinExistence type="predicted"/>
<name>A0A108U4P3_9GAMM</name>
<protein>
    <submittedName>
        <fullName evidence="2">Uncharacterized protein</fullName>
    </submittedName>
</protein>
<reference evidence="2 3" key="1">
    <citation type="journal article" date="2014" name="Genome Announc.">
        <title>Draft Genome Sequence of Lysobacter capsici AZ78, a Bacterium Antagonistic to Plant-Pathogenic Oomycetes.</title>
        <authorList>
            <person name="Puopolo G."/>
            <person name="Sonego P."/>
            <person name="Engelen K."/>
            <person name="Pertot I."/>
        </authorList>
    </citation>
    <scope>NUCLEOTIDE SEQUENCE [LARGE SCALE GENOMIC DNA]</scope>
    <source>
        <strain evidence="2 3">AZ78</strain>
    </source>
</reference>
<evidence type="ECO:0000313" key="2">
    <source>
        <dbReference type="EMBL" id="KWS02486.1"/>
    </source>
</evidence>
<dbReference type="Proteomes" id="UP000023435">
    <property type="component" value="Unassembled WGS sequence"/>
</dbReference>
<evidence type="ECO:0000256" key="1">
    <source>
        <dbReference type="SAM" id="MobiDB-lite"/>
    </source>
</evidence>
<gene>
    <name evidence="2" type="ORF">AZ78_0030</name>
</gene>
<evidence type="ECO:0000313" key="3">
    <source>
        <dbReference type="Proteomes" id="UP000023435"/>
    </source>
</evidence>
<accession>A0A108U4P3</accession>
<dbReference type="EMBL" id="JAJA02000001">
    <property type="protein sequence ID" value="KWS02486.1"/>
    <property type="molecule type" value="Genomic_DNA"/>
</dbReference>
<comment type="caution">
    <text evidence="2">The sequence shown here is derived from an EMBL/GenBank/DDBJ whole genome shotgun (WGS) entry which is preliminary data.</text>
</comment>
<organism evidence="2 3">
    <name type="scientific">Lysobacter capsici AZ78</name>
    <dbReference type="NCBI Taxonomy" id="1444315"/>
    <lineage>
        <taxon>Bacteria</taxon>
        <taxon>Pseudomonadati</taxon>
        <taxon>Pseudomonadota</taxon>
        <taxon>Gammaproteobacteria</taxon>
        <taxon>Lysobacterales</taxon>
        <taxon>Lysobacteraceae</taxon>
        <taxon>Lysobacter</taxon>
    </lineage>
</organism>
<feature type="region of interest" description="Disordered" evidence="1">
    <location>
        <begin position="1"/>
        <end position="20"/>
    </location>
</feature>
<keyword evidence="3" id="KW-1185">Reference proteome</keyword>